<feature type="transmembrane region" description="Helical" evidence="8">
    <location>
        <begin position="74"/>
        <end position="102"/>
    </location>
</feature>
<evidence type="ECO:0000256" key="3">
    <source>
        <dbReference type="ARBA" id="ARBA00022692"/>
    </source>
</evidence>
<feature type="transmembrane region" description="Helical" evidence="8">
    <location>
        <begin position="463"/>
        <end position="481"/>
    </location>
</feature>
<keyword evidence="4 8" id="KW-1133">Transmembrane helix</keyword>
<dbReference type="InterPro" id="IPR003918">
    <property type="entry name" value="NADH_UbQ_OxRdtase"/>
</dbReference>
<feature type="transmembrane region" description="Helical" evidence="8">
    <location>
        <begin position="224"/>
        <end position="246"/>
    </location>
</feature>
<feature type="domain" description="NADH:quinone oxidoreductase/Mrp antiporter transmembrane" evidence="9">
    <location>
        <begin position="142"/>
        <end position="431"/>
    </location>
</feature>
<dbReference type="PANTHER" id="PTHR43507">
    <property type="entry name" value="NADH-UBIQUINONE OXIDOREDUCTASE CHAIN 4"/>
    <property type="match status" value="1"/>
</dbReference>
<accession>A0ABN1H6X6</accession>
<feature type="transmembrane region" description="Helical" evidence="8">
    <location>
        <begin position="258"/>
        <end position="281"/>
    </location>
</feature>
<feature type="region of interest" description="Disordered" evidence="7">
    <location>
        <begin position="503"/>
        <end position="529"/>
    </location>
</feature>
<protein>
    <submittedName>
        <fullName evidence="10">NADH-quinone oxidoreductase subunit M</fullName>
    </submittedName>
</protein>
<evidence type="ECO:0000256" key="6">
    <source>
        <dbReference type="RuleBase" id="RU000320"/>
    </source>
</evidence>
<evidence type="ECO:0000256" key="7">
    <source>
        <dbReference type="SAM" id="MobiDB-lite"/>
    </source>
</evidence>
<feature type="transmembrane region" description="Helical" evidence="8">
    <location>
        <begin position="146"/>
        <end position="166"/>
    </location>
</feature>
<evidence type="ECO:0000256" key="8">
    <source>
        <dbReference type="SAM" id="Phobius"/>
    </source>
</evidence>
<proteinExistence type="inferred from homology"/>
<evidence type="ECO:0000256" key="2">
    <source>
        <dbReference type="ARBA" id="ARBA00009025"/>
    </source>
</evidence>
<name>A0ABN1H6X6_9ACTN</name>
<organism evidence="10 11">
    <name type="scientific">Sporichthya brevicatena</name>
    <dbReference type="NCBI Taxonomy" id="171442"/>
    <lineage>
        <taxon>Bacteria</taxon>
        <taxon>Bacillati</taxon>
        <taxon>Actinomycetota</taxon>
        <taxon>Actinomycetes</taxon>
        <taxon>Sporichthyales</taxon>
        <taxon>Sporichthyaceae</taxon>
        <taxon>Sporichthya</taxon>
    </lineage>
</organism>
<evidence type="ECO:0000256" key="5">
    <source>
        <dbReference type="ARBA" id="ARBA00023136"/>
    </source>
</evidence>
<reference evidence="10 11" key="1">
    <citation type="journal article" date="2019" name="Int. J. Syst. Evol. Microbiol.">
        <title>The Global Catalogue of Microorganisms (GCM) 10K type strain sequencing project: providing services to taxonomists for standard genome sequencing and annotation.</title>
        <authorList>
            <consortium name="The Broad Institute Genomics Platform"/>
            <consortium name="The Broad Institute Genome Sequencing Center for Infectious Disease"/>
            <person name="Wu L."/>
            <person name="Ma J."/>
        </authorList>
    </citation>
    <scope>NUCLEOTIDE SEQUENCE [LARGE SCALE GENOMIC DNA]</scope>
    <source>
        <strain evidence="10 11">JCM 10671</strain>
    </source>
</reference>
<dbReference type="RefSeq" id="WP_344607758.1">
    <property type="nucleotide sequence ID" value="NZ_BAAAHE010000038.1"/>
</dbReference>
<comment type="subcellular location">
    <subcellularLocation>
        <location evidence="1">Endomembrane system</location>
        <topology evidence="1">Multi-pass membrane protein</topology>
    </subcellularLocation>
    <subcellularLocation>
        <location evidence="6">Membrane</location>
        <topology evidence="6">Multi-pass membrane protein</topology>
    </subcellularLocation>
</comment>
<dbReference type="InterPro" id="IPR010227">
    <property type="entry name" value="NADH_Q_OxRdtase_chainM/4"/>
</dbReference>
<dbReference type="Proteomes" id="UP001500957">
    <property type="component" value="Unassembled WGS sequence"/>
</dbReference>
<feature type="transmembrane region" description="Helical" evidence="8">
    <location>
        <begin position="6"/>
        <end position="23"/>
    </location>
</feature>
<dbReference type="Pfam" id="PF00361">
    <property type="entry name" value="Proton_antipo_M"/>
    <property type="match status" value="1"/>
</dbReference>
<feature type="transmembrane region" description="Helical" evidence="8">
    <location>
        <begin position="178"/>
        <end position="198"/>
    </location>
</feature>
<feature type="transmembrane region" description="Helical" evidence="8">
    <location>
        <begin position="287"/>
        <end position="309"/>
    </location>
</feature>
<feature type="transmembrane region" description="Helical" evidence="8">
    <location>
        <begin position="385"/>
        <end position="407"/>
    </location>
</feature>
<evidence type="ECO:0000256" key="1">
    <source>
        <dbReference type="ARBA" id="ARBA00004127"/>
    </source>
</evidence>
<keyword evidence="5 8" id="KW-0472">Membrane</keyword>
<feature type="transmembrane region" description="Helical" evidence="8">
    <location>
        <begin position="343"/>
        <end position="364"/>
    </location>
</feature>
<dbReference type="PANTHER" id="PTHR43507:SF1">
    <property type="entry name" value="NADH-UBIQUINONE OXIDOREDUCTASE CHAIN 4"/>
    <property type="match status" value="1"/>
</dbReference>
<sequence>MDDFPFMTVAMAVPLVGAALAGLTPRSQGELARRVALIASLVTLGVVIVAAFQFEPNGSRFQMVENHDWIPEFGVSYALGVDGIGFTMVLLTAALMPILLLASWRDLDEGEHAQTGPGGGTPQLYVSMMLVLEAMAIGQFAALDVFLFYVLFEAMLIPMYILIGRFGGPQRQYAAVKFLLYNLLGGLLMLVAVVWINFAGPGGEKAYYLPNLIGYDFGTETARWMFLGFFVAFAIKAPLWPFHTWLPDAMAEATPSNGVLLSGILDKVGVFAMLHLCLPLFPEAARWFAPTIVVLALISILYGAVVAIGQVDLKRLIAYASVSHFGFIVLGIFVMTSQGQTGATLYMVNHGFATAGLLLVAGFLMSRRGSRLISSYGGVQKVAPVLAGTFLFAGLANLSLPGLAPFVSEFMVLLGTFTRYPIAGYFAVLGVLLAALYVLIAYQRTMAGELTEGNEETPDLKTRELVVVTPVIVVILALGFFPKPLLDVIDPAVDRKLAQVERVDPAPEHPAGTPASVAQTAAGSAEESK</sequence>
<evidence type="ECO:0000259" key="9">
    <source>
        <dbReference type="Pfam" id="PF00361"/>
    </source>
</evidence>
<comment type="similarity">
    <text evidence="2">Belongs to the complex I subunit 4 family.</text>
</comment>
<keyword evidence="11" id="KW-1185">Reference proteome</keyword>
<evidence type="ECO:0000256" key="4">
    <source>
        <dbReference type="ARBA" id="ARBA00022989"/>
    </source>
</evidence>
<dbReference type="EMBL" id="BAAAHE010000038">
    <property type="protein sequence ID" value="GAA0630911.1"/>
    <property type="molecule type" value="Genomic_DNA"/>
</dbReference>
<dbReference type="InterPro" id="IPR001750">
    <property type="entry name" value="ND/Mrp_TM"/>
</dbReference>
<dbReference type="NCBIfam" id="TIGR01972">
    <property type="entry name" value="NDH_I_M"/>
    <property type="match status" value="1"/>
</dbReference>
<evidence type="ECO:0000313" key="10">
    <source>
        <dbReference type="EMBL" id="GAA0630911.1"/>
    </source>
</evidence>
<gene>
    <name evidence="10" type="ORF">GCM10009547_38500</name>
</gene>
<feature type="transmembrane region" description="Helical" evidence="8">
    <location>
        <begin position="123"/>
        <end position="140"/>
    </location>
</feature>
<comment type="caution">
    <text evidence="10">The sequence shown here is derived from an EMBL/GenBank/DDBJ whole genome shotgun (WGS) entry which is preliminary data.</text>
</comment>
<feature type="transmembrane region" description="Helical" evidence="8">
    <location>
        <begin position="316"/>
        <end position="337"/>
    </location>
</feature>
<evidence type="ECO:0000313" key="11">
    <source>
        <dbReference type="Proteomes" id="UP001500957"/>
    </source>
</evidence>
<dbReference type="PRINTS" id="PR01437">
    <property type="entry name" value="NUOXDRDTASE4"/>
</dbReference>
<feature type="transmembrane region" description="Helical" evidence="8">
    <location>
        <begin position="422"/>
        <end position="442"/>
    </location>
</feature>
<feature type="transmembrane region" description="Helical" evidence="8">
    <location>
        <begin position="35"/>
        <end position="54"/>
    </location>
</feature>
<keyword evidence="3 6" id="KW-0812">Transmembrane</keyword>
<dbReference type="NCBIfam" id="NF004500">
    <property type="entry name" value="PRK05846.1-4"/>
    <property type="match status" value="1"/>
</dbReference>